<keyword evidence="10" id="KW-1185">Reference proteome</keyword>
<proteinExistence type="inferred from homology"/>
<dbReference type="OrthoDB" id="9808470at2"/>
<dbReference type="STRING" id="52770.BSZ40_02845"/>
<dbReference type="RefSeq" id="WP_073823108.1">
    <property type="nucleotide sequence ID" value="NZ_MQVS01000002.1"/>
</dbReference>
<dbReference type="UniPathway" id="UPA00070">
    <property type="reaction ID" value="UER00120"/>
</dbReference>
<dbReference type="PANTHER" id="PTHR43375:SF1">
    <property type="entry name" value="OROTIDINE 5'-PHOSPHATE DECARBOXYLASE"/>
    <property type="match status" value="1"/>
</dbReference>
<evidence type="ECO:0000256" key="4">
    <source>
        <dbReference type="ARBA" id="ARBA00022975"/>
    </source>
</evidence>
<dbReference type="InterPro" id="IPR011995">
    <property type="entry name" value="OMPdecase_type-2"/>
</dbReference>
<evidence type="ECO:0000256" key="3">
    <source>
        <dbReference type="ARBA" id="ARBA00022793"/>
    </source>
</evidence>
<dbReference type="InterPro" id="IPR001754">
    <property type="entry name" value="OMPdeCOase_dom"/>
</dbReference>
<comment type="caution">
    <text evidence="9">The sequence shown here is derived from an EMBL/GenBank/DDBJ whole genome shotgun (WGS) entry which is preliminary data.</text>
</comment>
<accession>A0A1Q5PXT6</accession>
<feature type="domain" description="Orotidine 5'-phosphate decarboxylase" evidence="8">
    <location>
        <begin position="17"/>
        <end position="269"/>
    </location>
</feature>
<dbReference type="FunCoup" id="A0A1Q5PXT6">
    <property type="interactions" value="52"/>
</dbReference>
<reference evidence="10" key="1">
    <citation type="submission" date="2016-12" db="EMBL/GenBank/DDBJ databases">
        <authorList>
            <person name="Meng X."/>
        </authorList>
    </citation>
    <scope>NUCLEOTIDE SEQUENCE [LARGE SCALE GENOMIC DNA]</scope>
    <source>
        <strain evidence="10">DSM 20732</strain>
    </source>
</reference>
<comment type="similarity">
    <text evidence="2 7">Belongs to the OMP decarboxylase family. Type 2 subfamily.</text>
</comment>
<dbReference type="SMART" id="SM00934">
    <property type="entry name" value="OMPdecase"/>
    <property type="match status" value="1"/>
</dbReference>
<dbReference type="GO" id="GO:0006207">
    <property type="term" value="P:'de novo' pyrimidine nucleobase biosynthetic process"/>
    <property type="evidence" value="ECO:0007669"/>
    <property type="project" value="InterPro"/>
</dbReference>
<evidence type="ECO:0000313" key="10">
    <source>
        <dbReference type="Proteomes" id="UP000185612"/>
    </source>
</evidence>
<evidence type="ECO:0000256" key="7">
    <source>
        <dbReference type="HAMAP-Rule" id="MF_01215"/>
    </source>
</evidence>
<name>A0A1Q5PXT6_9ACTO</name>
<dbReference type="PANTHER" id="PTHR43375">
    <property type="entry name" value="OROTIDINE 5'-PHOSPHATE DECARBOXYLASE"/>
    <property type="match status" value="1"/>
</dbReference>
<sequence>MIGFGDRLRAAVAERGPLCVGIDPHPALLAQWGLPDDAAGLRRFGLTVVEELGGCVAALKPQSAFFERHGARGITALEDILAAARQRQVLTVLDVKRGDIGSTMLGYAQAYLGEDSPLRADAVTLSPYLGLGALQPAFELARATGRGVFVLALTSNPEGASVQHAGQPPRTVAGTILAGLAELNAAERAAGATWGSCGAVVGATVGDAAARLGLSLAALHGPYLAPGVGAQGAGAAELRAVFGAARSHVLASSSRNILAAGPGNLARAAQQAARQAAVALGHNIDHD</sequence>
<dbReference type="InterPro" id="IPR018089">
    <property type="entry name" value="OMPdecase_AS"/>
</dbReference>
<evidence type="ECO:0000259" key="8">
    <source>
        <dbReference type="SMART" id="SM00934"/>
    </source>
</evidence>
<dbReference type="NCBIfam" id="TIGR02127">
    <property type="entry name" value="pyrF_sub2"/>
    <property type="match status" value="1"/>
</dbReference>
<evidence type="ECO:0000256" key="1">
    <source>
        <dbReference type="ARBA" id="ARBA00004861"/>
    </source>
</evidence>
<gene>
    <name evidence="7" type="primary">pyrF</name>
    <name evidence="9" type="ORF">BSZ40_02845</name>
</gene>
<dbReference type="Proteomes" id="UP000185612">
    <property type="component" value="Unassembled WGS sequence"/>
</dbReference>
<evidence type="ECO:0000256" key="6">
    <source>
        <dbReference type="ARBA" id="ARBA00049157"/>
    </source>
</evidence>
<organism evidence="9 10">
    <name type="scientific">Buchananella hordeovulneris</name>
    <dbReference type="NCBI Taxonomy" id="52770"/>
    <lineage>
        <taxon>Bacteria</taxon>
        <taxon>Bacillati</taxon>
        <taxon>Actinomycetota</taxon>
        <taxon>Actinomycetes</taxon>
        <taxon>Actinomycetales</taxon>
        <taxon>Actinomycetaceae</taxon>
        <taxon>Buchananella</taxon>
    </lineage>
</organism>
<evidence type="ECO:0000256" key="5">
    <source>
        <dbReference type="ARBA" id="ARBA00023239"/>
    </source>
</evidence>
<comment type="pathway">
    <text evidence="1 7">Pyrimidine metabolism; UMP biosynthesis via de novo pathway; UMP from orotate: step 2/2.</text>
</comment>
<dbReference type="EMBL" id="MQVS01000002">
    <property type="protein sequence ID" value="OKL52424.1"/>
    <property type="molecule type" value="Genomic_DNA"/>
</dbReference>
<evidence type="ECO:0000313" key="9">
    <source>
        <dbReference type="EMBL" id="OKL52424.1"/>
    </source>
</evidence>
<dbReference type="GO" id="GO:0044205">
    <property type="term" value="P:'de novo' UMP biosynthetic process"/>
    <property type="evidence" value="ECO:0007669"/>
    <property type="project" value="UniProtKB-UniRule"/>
</dbReference>
<dbReference type="InterPro" id="IPR011060">
    <property type="entry name" value="RibuloseP-bd_barrel"/>
</dbReference>
<protein>
    <recommendedName>
        <fullName evidence="7">Orotidine 5'-phosphate decarboxylase</fullName>
        <ecNumber evidence="7">4.1.1.23</ecNumber>
    </recommendedName>
    <alternativeName>
        <fullName evidence="7">OMP decarboxylase</fullName>
        <shortName evidence="7">OMPDCase</shortName>
        <shortName evidence="7">OMPdecase</shortName>
    </alternativeName>
</protein>
<evidence type="ECO:0000256" key="2">
    <source>
        <dbReference type="ARBA" id="ARBA00008847"/>
    </source>
</evidence>
<dbReference type="Gene3D" id="3.20.20.70">
    <property type="entry name" value="Aldolase class I"/>
    <property type="match status" value="1"/>
</dbReference>
<dbReference type="CDD" id="cd04725">
    <property type="entry name" value="OMP_decarboxylase_like"/>
    <property type="match status" value="1"/>
</dbReference>
<dbReference type="AlphaFoldDB" id="A0A1Q5PXT6"/>
<dbReference type="Pfam" id="PF00215">
    <property type="entry name" value="OMPdecase"/>
    <property type="match status" value="1"/>
</dbReference>
<dbReference type="HAMAP" id="MF_01215">
    <property type="entry name" value="OMPdecase_type2"/>
    <property type="match status" value="1"/>
</dbReference>
<dbReference type="SUPFAM" id="SSF51366">
    <property type="entry name" value="Ribulose-phoshate binding barrel"/>
    <property type="match status" value="1"/>
</dbReference>
<dbReference type="InParanoid" id="A0A1Q5PXT6"/>
<keyword evidence="3 7" id="KW-0210">Decarboxylase</keyword>
<dbReference type="InterPro" id="IPR013785">
    <property type="entry name" value="Aldolase_TIM"/>
</dbReference>
<comment type="catalytic activity">
    <reaction evidence="6 7">
        <text>orotidine 5'-phosphate + H(+) = UMP + CO2</text>
        <dbReference type="Rhea" id="RHEA:11596"/>
        <dbReference type="ChEBI" id="CHEBI:15378"/>
        <dbReference type="ChEBI" id="CHEBI:16526"/>
        <dbReference type="ChEBI" id="CHEBI:57538"/>
        <dbReference type="ChEBI" id="CHEBI:57865"/>
        <dbReference type="EC" id="4.1.1.23"/>
    </reaction>
</comment>
<dbReference type="PROSITE" id="PS00156">
    <property type="entry name" value="OMPDECASE"/>
    <property type="match status" value="1"/>
</dbReference>
<dbReference type="EC" id="4.1.1.23" evidence="7"/>
<feature type="active site" description="Proton donor" evidence="7">
    <location>
        <position position="96"/>
    </location>
</feature>
<keyword evidence="5 7" id="KW-0456">Lyase</keyword>
<dbReference type="GO" id="GO:0004590">
    <property type="term" value="F:orotidine-5'-phosphate decarboxylase activity"/>
    <property type="evidence" value="ECO:0007669"/>
    <property type="project" value="UniProtKB-UniRule"/>
</dbReference>
<keyword evidence="4 7" id="KW-0665">Pyrimidine biosynthesis</keyword>